<reference evidence="5" key="2">
    <citation type="submission" date="2025-08" db="UniProtKB">
        <authorList>
            <consortium name="Ensembl"/>
        </authorList>
    </citation>
    <scope>IDENTIFICATION</scope>
</reference>
<dbReference type="HOGENOM" id="CLU_000288_18_10_1"/>
<proteinExistence type="predicted"/>
<dbReference type="Proteomes" id="UP000016665">
    <property type="component" value="Chromosome 17"/>
</dbReference>
<dbReference type="PANTHER" id="PTHR24369">
    <property type="entry name" value="ANTIGEN BSP, PUTATIVE-RELATED"/>
    <property type="match status" value="1"/>
</dbReference>
<dbReference type="eggNOG" id="KOG0619">
    <property type="taxonomic scope" value="Eukaryota"/>
</dbReference>
<dbReference type="PANTHER" id="PTHR24369:SF210">
    <property type="entry name" value="CHAOPTIN-RELATED"/>
    <property type="match status" value="1"/>
</dbReference>
<dbReference type="PROSITE" id="PS51450">
    <property type="entry name" value="LRR"/>
    <property type="match status" value="1"/>
</dbReference>
<feature type="region of interest" description="Disordered" evidence="4">
    <location>
        <begin position="182"/>
        <end position="202"/>
    </location>
</feature>
<dbReference type="InterPro" id="IPR003591">
    <property type="entry name" value="Leu-rich_rpt_typical-subtyp"/>
</dbReference>
<dbReference type="SMART" id="SM00369">
    <property type="entry name" value="LRR_TYP"/>
    <property type="match status" value="2"/>
</dbReference>
<dbReference type="GO" id="GO:0005886">
    <property type="term" value="C:plasma membrane"/>
    <property type="evidence" value="ECO:0007669"/>
    <property type="project" value="TreeGrafter"/>
</dbReference>
<sequence>MEARPWVWICSFPALQHTRAVNGRPRRAGSFPARQHTRAVNGRPRRAGCLPGWSGAWRREGRGHGSTPCRASITAKIFTEKSAAPPRGTLIHGRALLGLGALRELDLSHNRLALLTPETFLPLSSLAKLNLGSNRLGELEPGVPGALPQLQALLLQDNPWVCSCSILPLWRWLSRNREKVRGECPEGHVPTPPGRSTLAGQPAGLRQGPAGLGCSAPPGWGCPEPGLRSCQLLCLRDCLKRRAGQCPSDRCPALSPAVAPVLPHGT</sequence>
<evidence type="ECO:0000256" key="4">
    <source>
        <dbReference type="SAM" id="MobiDB-lite"/>
    </source>
</evidence>
<dbReference type="STRING" id="59894.ENSFALP00000005475"/>
<accession>U3JRS1</accession>
<reference evidence="5" key="3">
    <citation type="submission" date="2025-09" db="UniProtKB">
        <authorList>
            <consortium name="Ensembl"/>
        </authorList>
    </citation>
    <scope>IDENTIFICATION</scope>
</reference>
<dbReference type="InterPro" id="IPR001611">
    <property type="entry name" value="Leu-rich_rpt"/>
</dbReference>
<feature type="region of interest" description="Disordered" evidence="4">
    <location>
        <begin position="24"/>
        <end position="45"/>
    </location>
</feature>
<protein>
    <submittedName>
        <fullName evidence="5">Uncharacterized protein</fullName>
    </submittedName>
</protein>
<dbReference type="InterPro" id="IPR050541">
    <property type="entry name" value="LRR_TM_domain-containing"/>
</dbReference>
<evidence type="ECO:0000313" key="5">
    <source>
        <dbReference type="Ensembl" id="ENSFALP00000005475.2"/>
    </source>
</evidence>
<keyword evidence="3" id="KW-0677">Repeat</keyword>
<dbReference type="InterPro" id="IPR032675">
    <property type="entry name" value="LRR_dom_sf"/>
</dbReference>
<dbReference type="Pfam" id="PF13855">
    <property type="entry name" value="LRR_8"/>
    <property type="match status" value="1"/>
</dbReference>
<dbReference type="PRINTS" id="PR00019">
    <property type="entry name" value="LEURICHRPT"/>
</dbReference>
<keyword evidence="2" id="KW-0732">Signal</keyword>
<keyword evidence="6" id="KW-1185">Reference proteome</keyword>
<dbReference type="AlphaFoldDB" id="U3JRS1"/>
<dbReference type="SUPFAM" id="SSF52058">
    <property type="entry name" value="L domain-like"/>
    <property type="match status" value="1"/>
</dbReference>
<dbReference type="Ensembl" id="ENSFALT00000005501.2">
    <property type="protein sequence ID" value="ENSFALP00000005475.2"/>
    <property type="gene ID" value="ENSFALG00000005262.2"/>
</dbReference>
<reference evidence="5 6" key="1">
    <citation type="journal article" date="2012" name="Nature">
        <title>The genomic landscape of species divergence in Ficedula flycatchers.</title>
        <authorList>
            <person name="Ellegren H."/>
            <person name="Smeds L."/>
            <person name="Burri R."/>
            <person name="Olason P.I."/>
            <person name="Backstrom N."/>
            <person name="Kawakami T."/>
            <person name="Kunstner A."/>
            <person name="Makinen H."/>
            <person name="Nadachowska-Brzyska K."/>
            <person name="Qvarnstrom A."/>
            <person name="Uebbing S."/>
            <person name="Wolf J.B."/>
        </authorList>
    </citation>
    <scope>NUCLEOTIDE SEQUENCE [LARGE SCALE GENOMIC DNA]</scope>
</reference>
<organism evidence="5 6">
    <name type="scientific">Ficedula albicollis</name>
    <name type="common">Collared flycatcher</name>
    <name type="synonym">Muscicapa albicollis</name>
    <dbReference type="NCBI Taxonomy" id="59894"/>
    <lineage>
        <taxon>Eukaryota</taxon>
        <taxon>Metazoa</taxon>
        <taxon>Chordata</taxon>
        <taxon>Craniata</taxon>
        <taxon>Vertebrata</taxon>
        <taxon>Euteleostomi</taxon>
        <taxon>Archelosauria</taxon>
        <taxon>Archosauria</taxon>
        <taxon>Dinosauria</taxon>
        <taxon>Saurischia</taxon>
        <taxon>Theropoda</taxon>
        <taxon>Coelurosauria</taxon>
        <taxon>Aves</taxon>
        <taxon>Neognathae</taxon>
        <taxon>Neoaves</taxon>
        <taxon>Telluraves</taxon>
        <taxon>Australaves</taxon>
        <taxon>Passeriformes</taxon>
        <taxon>Muscicapidae</taxon>
        <taxon>Ficedula</taxon>
    </lineage>
</organism>
<evidence type="ECO:0000313" key="6">
    <source>
        <dbReference type="Proteomes" id="UP000016665"/>
    </source>
</evidence>
<evidence type="ECO:0000256" key="3">
    <source>
        <dbReference type="ARBA" id="ARBA00022737"/>
    </source>
</evidence>
<evidence type="ECO:0000256" key="2">
    <source>
        <dbReference type="ARBA" id="ARBA00022729"/>
    </source>
</evidence>
<keyword evidence="1" id="KW-0433">Leucine-rich repeat</keyword>
<dbReference type="Gene3D" id="3.80.10.10">
    <property type="entry name" value="Ribonuclease Inhibitor"/>
    <property type="match status" value="1"/>
</dbReference>
<name>U3JRS1_FICAL</name>
<evidence type="ECO:0000256" key="1">
    <source>
        <dbReference type="ARBA" id="ARBA00022614"/>
    </source>
</evidence>